<evidence type="ECO:0000313" key="2">
    <source>
        <dbReference type="EMBL" id="QOD59092.1"/>
    </source>
</evidence>
<reference evidence="1" key="1">
    <citation type="journal article" date="2017" name="Genome Announc.">
        <title>Whole-Genome Sequence of Photobacterium damselae subsp. piscicida Strain 91-197, Isolated from Hybrid Striped Bass (Morone sp.) in the United States.</title>
        <authorList>
            <person name="Teru Y."/>
            <person name="Hikima J."/>
            <person name="Kono T."/>
            <person name="Sakai M."/>
            <person name="Takano T."/>
            <person name="Hawke J.P."/>
            <person name="Takeyama H."/>
            <person name="Aoki T."/>
        </authorList>
    </citation>
    <scope>NUCLEOTIDE SEQUENCE</scope>
    <source>
        <strain evidence="1">91-197</strain>
        <plasmid evidence="1">p91-197-1</plasmid>
    </source>
</reference>
<evidence type="ECO:0000313" key="1">
    <source>
        <dbReference type="EMBL" id="BAX56104.1"/>
    </source>
</evidence>
<protein>
    <submittedName>
        <fullName evidence="2">Uncharacterized protein</fullName>
    </submittedName>
</protein>
<name>A0A1V1VHV0_PHODP</name>
<reference evidence="3" key="2">
    <citation type="submission" date="2017-05" db="EMBL/GenBank/DDBJ databases">
        <title>Whole genome sequence of fish pathogenic bacteria, Photobacterium damselae subsp. piscicida, strain 91-197, isolated from hybrid striped bass (Morone sp.) in USA.</title>
        <authorList>
            <person name="Teru Y."/>
            <person name="Hikima J."/>
            <person name="Kono T."/>
            <person name="Sakai M."/>
            <person name="Takano T."/>
            <person name="Hawke J.P."/>
            <person name="Takeyama H."/>
            <person name="Aoki T."/>
        </authorList>
    </citation>
    <scope>NUCLEOTIDE SEQUENCE [LARGE SCALE GENOMIC DNA]</scope>
    <source>
        <strain evidence="3">91-197</strain>
        <plasmid evidence="3">p91-197-1</plasmid>
    </source>
</reference>
<dbReference type="Proteomes" id="UP000516656">
    <property type="component" value="Plasmid unnamed2"/>
</dbReference>
<dbReference type="Proteomes" id="UP000218676">
    <property type="component" value="Plasmid p91-197-1"/>
</dbReference>
<geneLocation type="plasmid" evidence="2 4">
    <name>unnamed2</name>
</geneLocation>
<dbReference type="EMBL" id="CP061858">
    <property type="protein sequence ID" value="QOD59092.1"/>
    <property type="molecule type" value="Genomic_DNA"/>
</dbReference>
<keyword evidence="2" id="KW-0614">Plasmid</keyword>
<evidence type="ECO:0000313" key="3">
    <source>
        <dbReference type="Proteomes" id="UP000218676"/>
    </source>
</evidence>
<gene>
    <name evidence="2" type="ORF">IC627_23045</name>
    <name evidence="1" type="ORF">PDPUS_3_00023</name>
</gene>
<dbReference type="EMBL" id="AP018047">
    <property type="protein sequence ID" value="BAX56104.1"/>
    <property type="molecule type" value="Genomic_DNA"/>
</dbReference>
<accession>A0A1V1VHV0</accession>
<dbReference type="AlphaFoldDB" id="A0A1V1VHV0"/>
<dbReference type="RefSeq" id="WP_044180055.1">
    <property type="nucleotide sequence ID" value="NZ_AP018047.1"/>
</dbReference>
<reference evidence="2 4" key="3">
    <citation type="submission" date="2020-09" db="EMBL/GenBank/DDBJ databases">
        <title>Complete, closed and curated genome sequences of Photobacterium damselae subsp. piscicida isolates from Australia indicate localised evolution and additional plasmid-borne pathogenicity mechanisms.</title>
        <authorList>
            <person name="Baseggio L."/>
            <person name="Silayeva O."/>
            <person name="Buller N."/>
            <person name="Landos M."/>
            <person name="Engelstaedter J."/>
            <person name="Barnes A.C."/>
        </authorList>
    </citation>
    <scope>NUCLEOTIDE SEQUENCE [LARGE SCALE GENOMIC DNA]</scope>
    <source>
        <strain evidence="2 4">AS-16-0540-1</strain>
        <plasmid evidence="2 4">unnamed2</plasmid>
    </source>
</reference>
<sequence length="195" mass="22715">MPFLIDDVDFSDLLKKPSTNKQAAKSFLAKYPRDYAIEGFDVPLGFKLVSAKSEKSIRLIDIRDRAEPRIVYAVDIILTGEIINNRFCTQVMVWASPSNEDLLIGLPRKVFNHFLERYIIVVSDDEQTADGKRFWERRISNAFADNNHVYYIENERPREILSVDDFFENFESIGWGKSEAHKERLFAISKIQLIY</sequence>
<proteinExistence type="predicted"/>
<geneLocation type="plasmid" evidence="1 3">
    <name>p91-197-1</name>
</geneLocation>
<organism evidence="2 4">
    <name type="scientific">Photobacterium damsela subsp. piscicida</name>
    <name type="common">Pasteurella piscicida</name>
    <dbReference type="NCBI Taxonomy" id="38294"/>
    <lineage>
        <taxon>Bacteria</taxon>
        <taxon>Pseudomonadati</taxon>
        <taxon>Pseudomonadota</taxon>
        <taxon>Gammaproteobacteria</taxon>
        <taxon>Vibrionales</taxon>
        <taxon>Vibrionaceae</taxon>
        <taxon>Photobacterium</taxon>
    </lineage>
</organism>
<evidence type="ECO:0000313" key="4">
    <source>
        <dbReference type="Proteomes" id="UP000516656"/>
    </source>
</evidence>